<accession>A0A653EXC6</accession>
<proteinExistence type="predicted"/>
<protein>
    <submittedName>
        <fullName evidence="1">Uncharacterized protein</fullName>
    </submittedName>
</protein>
<gene>
    <name evidence="1" type="ORF">BIN_B_04322</name>
</gene>
<dbReference type="AlphaFoldDB" id="A0A653EXC6"/>
<sequence>MSSDETIIAFTHDDGRLIEIDHLGIMDPDNPGEFAIYEGDKQIGEFMLPSAIEYSDIKAPRELSDDEELVAQAKLALACCLRVLTQHEVVQMFTDALGLVDRRCRSCGCTDSAACDRITGAVRLADHLPRHHRHLHGMPAAHKSRHRYELSYRARRSLIDRPPTRD</sequence>
<organism evidence="1">
    <name type="scientific">Mycobacterium riyadhense</name>
    <dbReference type="NCBI Taxonomy" id="486698"/>
    <lineage>
        <taxon>Bacteria</taxon>
        <taxon>Bacillati</taxon>
        <taxon>Actinomycetota</taxon>
        <taxon>Actinomycetes</taxon>
        <taxon>Mycobacteriales</taxon>
        <taxon>Mycobacteriaceae</taxon>
        <taxon>Mycobacterium</taxon>
    </lineage>
</organism>
<evidence type="ECO:0000313" key="1">
    <source>
        <dbReference type="EMBL" id="VTP01993.1"/>
    </source>
</evidence>
<reference evidence="1" key="1">
    <citation type="submission" date="2019-05" db="EMBL/GenBank/DDBJ databases">
        <authorList>
            <person name="Naeem R."/>
            <person name="Antony C."/>
            <person name="Guan Q."/>
        </authorList>
    </citation>
    <scope>NUCLEOTIDE SEQUENCE</scope>
    <source>
        <strain evidence="1">2</strain>
    </source>
</reference>
<name>A0A653EXC6_9MYCO</name>
<dbReference type="EMBL" id="LR589125">
    <property type="protein sequence ID" value="VTP01993.1"/>
    <property type="molecule type" value="Genomic_DNA"/>
</dbReference>